<feature type="region of interest" description="Disordered" evidence="1">
    <location>
        <begin position="10"/>
        <end position="107"/>
    </location>
</feature>
<feature type="compositionally biased region" description="Low complexity" evidence="1">
    <location>
        <begin position="26"/>
        <end position="40"/>
    </location>
</feature>
<dbReference type="WBParaSite" id="Gr19_v10_g10905.t1">
    <property type="protein sequence ID" value="Gr19_v10_g10905.t1"/>
    <property type="gene ID" value="Gr19_v10_g10905"/>
</dbReference>
<feature type="compositionally biased region" description="Basic and acidic residues" evidence="1">
    <location>
        <begin position="77"/>
        <end position="90"/>
    </location>
</feature>
<name>A0A914GSK8_GLORO</name>
<reference evidence="3" key="1">
    <citation type="submission" date="2022-11" db="UniProtKB">
        <authorList>
            <consortium name="WormBaseParasite"/>
        </authorList>
    </citation>
    <scope>IDENTIFICATION</scope>
</reference>
<protein>
    <submittedName>
        <fullName evidence="3">Uncharacterized protein</fullName>
    </submittedName>
</protein>
<evidence type="ECO:0000313" key="2">
    <source>
        <dbReference type="Proteomes" id="UP000887572"/>
    </source>
</evidence>
<organism evidence="2 3">
    <name type="scientific">Globodera rostochiensis</name>
    <name type="common">Golden nematode worm</name>
    <name type="synonym">Heterodera rostochiensis</name>
    <dbReference type="NCBI Taxonomy" id="31243"/>
    <lineage>
        <taxon>Eukaryota</taxon>
        <taxon>Metazoa</taxon>
        <taxon>Ecdysozoa</taxon>
        <taxon>Nematoda</taxon>
        <taxon>Chromadorea</taxon>
        <taxon>Rhabditida</taxon>
        <taxon>Tylenchina</taxon>
        <taxon>Tylenchomorpha</taxon>
        <taxon>Tylenchoidea</taxon>
        <taxon>Heteroderidae</taxon>
        <taxon>Heteroderinae</taxon>
        <taxon>Globodera</taxon>
    </lineage>
</organism>
<sequence>MIPILFGLLRAPNRADTERAGAQSCAPNRDAPNRANRARPIVIMKGRVTARQQRACGDGASSGGGGRSLTSATGGRARGDPRSGRARDPQPGHARTSSGARPTYWPP</sequence>
<dbReference type="AlphaFoldDB" id="A0A914GSK8"/>
<keyword evidence="2" id="KW-1185">Reference proteome</keyword>
<proteinExistence type="predicted"/>
<evidence type="ECO:0000256" key="1">
    <source>
        <dbReference type="SAM" id="MobiDB-lite"/>
    </source>
</evidence>
<evidence type="ECO:0000313" key="3">
    <source>
        <dbReference type="WBParaSite" id="Gr19_v10_g10905.t1"/>
    </source>
</evidence>
<accession>A0A914GSK8</accession>
<dbReference type="Proteomes" id="UP000887572">
    <property type="component" value="Unplaced"/>
</dbReference>